<accession>A0A927HB04</accession>
<dbReference type="GO" id="GO:0005507">
    <property type="term" value="F:copper ion binding"/>
    <property type="evidence" value="ECO:0007669"/>
    <property type="project" value="TreeGrafter"/>
</dbReference>
<comment type="subcellular location">
    <subcellularLocation>
        <location evidence="2">Cytoplasm</location>
    </subcellularLocation>
</comment>
<evidence type="ECO:0000256" key="2">
    <source>
        <dbReference type="HAMAP-Rule" id="MF_00795"/>
    </source>
</evidence>
<keyword evidence="4" id="KW-1185">Reference proteome</keyword>
<keyword evidence="2" id="KW-0963">Cytoplasm</keyword>
<dbReference type="PANTHER" id="PTHR12598:SF0">
    <property type="entry name" value="COPPER HOMEOSTASIS PROTEIN CUTC HOMOLOG"/>
    <property type="match status" value="1"/>
</dbReference>
<dbReference type="InterPro" id="IPR005627">
    <property type="entry name" value="CutC-like"/>
</dbReference>
<dbReference type="GO" id="GO:0005737">
    <property type="term" value="C:cytoplasm"/>
    <property type="evidence" value="ECO:0007669"/>
    <property type="project" value="UniProtKB-SubCell"/>
</dbReference>
<dbReference type="InterPro" id="IPR036822">
    <property type="entry name" value="CutC-like_dom_sf"/>
</dbReference>
<dbReference type="PANTHER" id="PTHR12598">
    <property type="entry name" value="COPPER HOMEOSTASIS PROTEIN CUTC"/>
    <property type="match status" value="1"/>
</dbReference>
<dbReference type="Pfam" id="PF03932">
    <property type="entry name" value="CutC"/>
    <property type="match status" value="1"/>
</dbReference>
<evidence type="ECO:0000313" key="3">
    <source>
        <dbReference type="EMBL" id="MBD3107976.1"/>
    </source>
</evidence>
<gene>
    <name evidence="2" type="primary">cutC</name>
    <name evidence="3" type="ORF">IEO70_06320</name>
</gene>
<dbReference type="RefSeq" id="WP_190997518.1">
    <property type="nucleotide sequence ID" value="NZ_JACXSI010000012.1"/>
</dbReference>
<organism evidence="3 4">
    <name type="scientific">Peribacillus faecalis</name>
    <dbReference type="NCBI Taxonomy" id="2772559"/>
    <lineage>
        <taxon>Bacteria</taxon>
        <taxon>Bacillati</taxon>
        <taxon>Bacillota</taxon>
        <taxon>Bacilli</taxon>
        <taxon>Bacillales</taxon>
        <taxon>Bacillaceae</taxon>
        <taxon>Peribacillus</taxon>
    </lineage>
</organism>
<dbReference type="Proteomes" id="UP000602076">
    <property type="component" value="Unassembled WGS sequence"/>
</dbReference>
<dbReference type="Gene3D" id="3.20.20.380">
    <property type="entry name" value="Copper homeostasis (CutC) domain"/>
    <property type="match status" value="1"/>
</dbReference>
<dbReference type="SUPFAM" id="SSF110395">
    <property type="entry name" value="CutC-like"/>
    <property type="match status" value="1"/>
</dbReference>
<dbReference type="HAMAP" id="MF_00795">
    <property type="entry name" value="CutC"/>
    <property type="match status" value="1"/>
</dbReference>
<dbReference type="AlphaFoldDB" id="A0A927HB04"/>
<sequence length="226" mass="24745">MLEVIAMSVEDCVAIEKAGADRIELVSALSEGGLTPSIGMIEQCVEAVSLPIRVMIRPKSSSFCYSSYDLEVMKYDIEAVKEIGADGVVFGCLQANSRIDVKMLEKLLHVSKGLNVTFHRAFDELFDLEEGLRTLMDYPSINTILTSGGYGDLNERSAKLKQLIEQSDSSVEILIGGGITKENVDSVKALTKGKSYHIGRSARENADIYGKISIEQIRHIKNIIGV</sequence>
<dbReference type="EMBL" id="JACXSI010000012">
    <property type="protein sequence ID" value="MBD3107976.1"/>
    <property type="molecule type" value="Genomic_DNA"/>
</dbReference>
<evidence type="ECO:0000313" key="4">
    <source>
        <dbReference type="Proteomes" id="UP000602076"/>
    </source>
</evidence>
<protein>
    <recommendedName>
        <fullName evidence="2">PF03932 family protein CutC</fullName>
    </recommendedName>
</protein>
<comment type="similarity">
    <text evidence="1 2">Belongs to the CutC family.</text>
</comment>
<proteinExistence type="inferred from homology"/>
<comment type="caution">
    <text evidence="3">The sequence shown here is derived from an EMBL/GenBank/DDBJ whole genome shotgun (WGS) entry which is preliminary data.</text>
</comment>
<name>A0A927HB04_9BACI</name>
<reference evidence="3" key="1">
    <citation type="submission" date="2020-09" db="EMBL/GenBank/DDBJ databases">
        <title>Bacillus faecalis sp. nov., a moderately halophilic bacterium isolated from cow faeces.</title>
        <authorList>
            <person name="Jiang L."/>
            <person name="Lee J."/>
        </authorList>
    </citation>
    <scope>NUCLEOTIDE SEQUENCE</scope>
    <source>
        <strain evidence="3">AGMB 02131</strain>
    </source>
</reference>
<evidence type="ECO:0000256" key="1">
    <source>
        <dbReference type="ARBA" id="ARBA00007768"/>
    </source>
</evidence>
<comment type="caution">
    <text evidence="2">Once thought to be involved in copper homeostasis, experiments in E.coli have shown this is not the case.</text>
</comment>